<accession>A0A4Z0YZA4</accession>
<evidence type="ECO:0000256" key="18">
    <source>
        <dbReference type="PROSITE-ProRule" id="PRU10141"/>
    </source>
</evidence>
<evidence type="ECO:0000256" key="7">
    <source>
        <dbReference type="ARBA" id="ARBA00022679"/>
    </source>
</evidence>
<keyword evidence="4" id="KW-0813">Transport</keyword>
<evidence type="ECO:0000256" key="11">
    <source>
        <dbReference type="ARBA" id="ARBA00022927"/>
    </source>
</evidence>
<feature type="region of interest" description="Disordered" evidence="19">
    <location>
        <begin position="947"/>
        <end position="972"/>
    </location>
</feature>
<dbReference type="FunFam" id="1.10.510.10:FF:000817">
    <property type="entry name" value="Serine/threonine-protein kinase ATG1"/>
    <property type="match status" value="1"/>
</dbReference>
<dbReference type="FunFam" id="3.30.200.20:FF:000042">
    <property type="entry name" value="Aurora kinase A"/>
    <property type="match status" value="1"/>
</dbReference>
<evidence type="ECO:0000256" key="1">
    <source>
        <dbReference type="ARBA" id="ARBA00004496"/>
    </source>
</evidence>
<comment type="catalytic activity">
    <reaction evidence="16">
        <text>L-seryl-[protein] + ATP = O-phospho-L-seryl-[protein] + ADP + H(+)</text>
        <dbReference type="Rhea" id="RHEA:17989"/>
        <dbReference type="Rhea" id="RHEA-COMP:9863"/>
        <dbReference type="Rhea" id="RHEA-COMP:11604"/>
        <dbReference type="ChEBI" id="CHEBI:15378"/>
        <dbReference type="ChEBI" id="CHEBI:29999"/>
        <dbReference type="ChEBI" id="CHEBI:30616"/>
        <dbReference type="ChEBI" id="CHEBI:83421"/>
        <dbReference type="ChEBI" id="CHEBI:456216"/>
        <dbReference type="EC" id="2.7.11.1"/>
    </reaction>
</comment>
<keyword evidence="10 18" id="KW-0067">ATP-binding</keyword>
<evidence type="ECO:0000256" key="15">
    <source>
        <dbReference type="ARBA" id="ARBA00047899"/>
    </source>
</evidence>
<dbReference type="Pfam" id="PF12063">
    <property type="entry name" value="ATG1-like_MIT1"/>
    <property type="match status" value="1"/>
</dbReference>
<evidence type="ECO:0000256" key="4">
    <source>
        <dbReference type="ARBA" id="ARBA00022448"/>
    </source>
</evidence>
<dbReference type="EMBL" id="SKBN01000048">
    <property type="protein sequence ID" value="TGJ85308.1"/>
    <property type="molecule type" value="Genomic_DNA"/>
</dbReference>
<feature type="compositionally biased region" description="Basic and acidic residues" evidence="19">
    <location>
        <begin position="372"/>
        <end position="392"/>
    </location>
</feature>
<reference evidence="21 22" key="1">
    <citation type="submission" date="2019-03" db="EMBL/GenBank/DDBJ databases">
        <title>Draft genome sequence of Xylaria hypoxylon DSM 108379, a ubiquitous saprotrophic-parasitic fungi on hardwood.</title>
        <authorList>
            <person name="Buettner E."/>
            <person name="Leonhardt S."/>
            <person name="Gebauer A.M."/>
            <person name="Liers C."/>
            <person name="Hofrichter M."/>
            <person name="Kellner H."/>
        </authorList>
    </citation>
    <scope>NUCLEOTIDE SEQUENCE [LARGE SCALE GENOMIC DNA]</scope>
    <source>
        <strain evidence="21 22">DSM 108379</strain>
    </source>
</reference>
<dbReference type="GO" id="GO:0005524">
    <property type="term" value="F:ATP binding"/>
    <property type="evidence" value="ECO:0007669"/>
    <property type="project" value="UniProtKB-UniRule"/>
</dbReference>
<dbReference type="GO" id="GO:0034727">
    <property type="term" value="P:piecemeal microautophagy of the nucleus"/>
    <property type="evidence" value="ECO:0007669"/>
    <property type="project" value="TreeGrafter"/>
</dbReference>
<dbReference type="GO" id="GO:0000045">
    <property type="term" value="P:autophagosome assembly"/>
    <property type="evidence" value="ECO:0007669"/>
    <property type="project" value="TreeGrafter"/>
</dbReference>
<protein>
    <recommendedName>
        <fullName evidence="3">non-specific serine/threonine protein kinase</fullName>
        <ecNumber evidence="3">2.7.11.1</ecNumber>
    </recommendedName>
    <alternativeName>
        <fullName evidence="14">Autophagy-related protein 1</fullName>
    </alternativeName>
</protein>
<feature type="region of interest" description="Disordered" evidence="19">
    <location>
        <begin position="331"/>
        <end position="404"/>
    </location>
</feature>
<dbReference type="STRING" id="37992.A0A4Z0YZA4"/>
<keyword evidence="9" id="KW-0418">Kinase</keyword>
<keyword evidence="12" id="KW-0072">Autophagy</keyword>
<feature type="domain" description="Protein kinase" evidence="20">
    <location>
        <begin position="21"/>
        <end position="326"/>
    </location>
</feature>
<gene>
    <name evidence="21" type="ORF">E0Z10_g3458</name>
</gene>
<keyword evidence="7" id="KW-0808">Transferase</keyword>
<dbReference type="GO" id="GO:0034045">
    <property type="term" value="C:phagophore assembly site membrane"/>
    <property type="evidence" value="ECO:0007669"/>
    <property type="project" value="UniProtKB-SubCell"/>
</dbReference>
<evidence type="ECO:0000256" key="9">
    <source>
        <dbReference type="ARBA" id="ARBA00022777"/>
    </source>
</evidence>
<feature type="region of interest" description="Disordered" evidence="19">
    <location>
        <begin position="420"/>
        <end position="491"/>
    </location>
</feature>
<dbReference type="SMART" id="SM00220">
    <property type="entry name" value="S_TKc"/>
    <property type="match status" value="1"/>
</dbReference>
<evidence type="ECO:0000256" key="10">
    <source>
        <dbReference type="ARBA" id="ARBA00022840"/>
    </source>
</evidence>
<feature type="compositionally biased region" description="Polar residues" evidence="19">
    <location>
        <begin position="545"/>
        <end position="567"/>
    </location>
</feature>
<dbReference type="PROSITE" id="PS00107">
    <property type="entry name" value="PROTEIN_KINASE_ATP"/>
    <property type="match status" value="1"/>
</dbReference>
<evidence type="ECO:0000313" key="21">
    <source>
        <dbReference type="EMBL" id="TGJ85308.1"/>
    </source>
</evidence>
<dbReference type="Proteomes" id="UP000297716">
    <property type="component" value="Unassembled WGS sequence"/>
</dbReference>
<keyword evidence="8 18" id="KW-0547">Nucleotide-binding</keyword>
<feature type="region of interest" description="Disordered" evidence="19">
    <location>
        <begin position="890"/>
        <end position="920"/>
    </location>
</feature>
<dbReference type="AlphaFoldDB" id="A0A4Z0YZA4"/>
<feature type="compositionally biased region" description="Basic and acidic residues" evidence="19">
    <location>
        <begin position="481"/>
        <end position="491"/>
    </location>
</feature>
<dbReference type="InterPro" id="IPR011009">
    <property type="entry name" value="Kinase-like_dom_sf"/>
</dbReference>
<dbReference type="PANTHER" id="PTHR24348:SF22">
    <property type="entry name" value="NON-SPECIFIC SERINE_THREONINE PROTEIN KINASE"/>
    <property type="match status" value="1"/>
</dbReference>
<dbReference type="GO" id="GO:0042594">
    <property type="term" value="P:response to starvation"/>
    <property type="evidence" value="ECO:0007669"/>
    <property type="project" value="TreeGrafter"/>
</dbReference>
<evidence type="ECO:0000256" key="6">
    <source>
        <dbReference type="ARBA" id="ARBA00022527"/>
    </source>
</evidence>
<dbReference type="Pfam" id="PF00069">
    <property type="entry name" value="Pkinase"/>
    <property type="match status" value="1"/>
</dbReference>
<feature type="compositionally biased region" description="Basic and acidic residues" evidence="19">
    <location>
        <begin position="573"/>
        <end position="583"/>
    </location>
</feature>
<feature type="binding site" evidence="18">
    <location>
        <position position="50"/>
    </location>
    <ligand>
        <name>ATP</name>
        <dbReference type="ChEBI" id="CHEBI:30616"/>
    </ligand>
</feature>
<dbReference type="GO" id="GO:0010506">
    <property type="term" value="P:regulation of autophagy"/>
    <property type="evidence" value="ECO:0007669"/>
    <property type="project" value="InterPro"/>
</dbReference>
<dbReference type="GO" id="GO:0061709">
    <property type="term" value="P:reticulophagy"/>
    <property type="evidence" value="ECO:0007669"/>
    <property type="project" value="TreeGrafter"/>
</dbReference>
<name>A0A4Z0YZA4_9PEZI</name>
<dbReference type="GO" id="GO:0000422">
    <property type="term" value="P:autophagy of mitochondrion"/>
    <property type="evidence" value="ECO:0007669"/>
    <property type="project" value="TreeGrafter"/>
</dbReference>
<comment type="catalytic activity">
    <reaction evidence="15">
        <text>L-threonyl-[protein] + ATP = O-phospho-L-threonyl-[protein] + ADP + H(+)</text>
        <dbReference type="Rhea" id="RHEA:46608"/>
        <dbReference type="Rhea" id="RHEA-COMP:11060"/>
        <dbReference type="Rhea" id="RHEA-COMP:11605"/>
        <dbReference type="ChEBI" id="CHEBI:15378"/>
        <dbReference type="ChEBI" id="CHEBI:30013"/>
        <dbReference type="ChEBI" id="CHEBI:30616"/>
        <dbReference type="ChEBI" id="CHEBI:61977"/>
        <dbReference type="ChEBI" id="CHEBI:456216"/>
        <dbReference type="EC" id="2.7.11.1"/>
    </reaction>
</comment>
<dbReference type="InterPro" id="IPR000719">
    <property type="entry name" value="Prot_kinase_dom"/>
</dbReference>
<keyword evidence="13" id="KW-0472">Membrane</keyword>
<dbReference type="SUPFAM" id="SSF56112">
    <property type="entry name" value="Protein kinase-like (PK-like)"/>
    <property type="match status" value="1"/>
</dbReference>
<feature type="compositionally biased region" description="Polar residues" evidence="19">
    <location>
        <begin position="585"/>
        <end position="595"/>
    </location>
</feature>
<evidence type="ECO:0000256" key="5">
    <source>
        <dbReference type="ARBA" id="ARBA00022490"/>
    </source>
</evidence>
<dbReference type="CDD" id="cd14009">
    <property type="entry name" value="STKc_ATG1_ULK_like"/>
    <property type="match status" value="1"/>
</dbReference>
<dbReference type="PROSITE" id="PS00108">
    <property type="entry name" value="PROTEIN_KINASE_ST"/>
    <property type="match status" value="1"/>
</dbReference>
<comment type="similarity">
    <text evidence="17">Belongs to the protein kinase superfamily. Ser/Thr protein kinase family. APG1/unc-51/ULK1 subfamily.</text>
</comment>
<evidence type="ECO:0000256" key="8">
    <source>
        <dbReference type="ARBA" id="ARBA00022741"/>
    </source>
</evidence>
<dbReference type="InterPro" id="IPR008271">
    <property type="entry name" value="Ser/Thr_kinase_AS"/>
</dbReference>
<evidence type="ECO:0000256" key="19">
    <source>
        <dbReference type="SAM" id="MobiDB-lite"/>
    </source>
</evidence>
<dbReference type="InterPro" id="IPR048941">
    <property type="entry name" value="ATG1-like_MIT2"/>
</dbReference>
<evidence type="ECO:0000256" key="17">
    <source>
        <dbReference type="ARBA" id="ARBA00060750"/>
    </source>
</evidence>
<evidence type="ECO:0000256" key="16">
    <source>
        <dbReference type="ARBA" id="ARBA00048679"/>
    </source>
</evidence>
<organism evidence="21 22">
    <name type="scientific">Xylaria hypoxylon</name>
    <dbReference type="NCBI Taxonomy" id="37992"/>
    <lineage>
        <taxon>Eukaryota</taxon>
        <taxon>Fungi</taxon>
        <taxon>Dikarya</taxon>
        <taxon>Ascomycota</taxon>
        <taxon>Pezizomycotina</taxon>
        <taxon>Sordariomycetes</taxon>
        <taxon>Xylariomycetidae</taxon>
        <taxon>Xylariales</taxon>
        <taxon>Xylariaceae</taxon>
        <taxon>Xylaria</taxon>
    </lineage>
</organism>
<keyword evidence="6" id="KW-0723">Serine/threonine-protein kinase</keyword>
<dbReference type="OrthoDB" id="346907at2759"/>
<dbReference type="GO" id="GO:0004674">
    <property type="term" value="F:protein serine/threonine kinase activity"/>
    <property type="evidence" value="ECO:0007669"/>
    <property type="project" value="UniProtKB-KW"/>
</dbReference>
<dbReference type="Gene3D" id="1.10.510.10">
    <property type="entry name" value="Transferase(Phosphotransferase) domain 1"/>
    <property type="match status" value="1"/>
</dbReference>
<comment type="caution">
    <text evidence="21">The sequence shown here is derived from an EMBL/GenBank/DDBJ whole genome shotgun (WGS) entry which is preliminary data.</text>
</comment>
<dbReference type="Pfam" id="PF21127">
    <property type="entry name" value="ATG1-like_MIT2"/>
    <property type="match status" value="1"/>
</dbReference>
<dbReference type="GO" id="GO:0005829">
    <property type="term" value="C:cytosol"/>
    <property type="evidence" value="ECO:0007669"/>
    <property type="project" value="TreeGrafter"/>
</dbReference>
<keyword evidence="5" id="KW-0963">Cytoplasm</keyword>
<dbReference type="InterPro" id="IPR022708">
    <property type="entry name" value="Atg1-like_tMIT"/>
</dbReference>
<evidence type="ECO:0000256" key="12">
    <source>
        <dbReference type="ARBA" id="ARBA00023006"/>
    </source>
</evidence>
<dbReference type="InterPro" id="IPR017441">
    <property type="entry name" value="Protein_kinase_ATP_BS"/>
</dbReference>
<proteinExistence type="inferred from homology"/>
<feature type="compositionally biased region" description="Basic and acidic residues" evidence="19">
    <location>
        <begin position="335"/>
        <end position="364"/>
    </location>
</feature>
<evidence type="ECO:0000256" key="13">
    <source>
        <dbReference type="ARBA" id="ARBA00023136"/>
    </source>
</evidence>
<dbReference type="PANTHER" id="PTHR24348">
    <property type="entry name" value="SERINE/THREONINE-PROTEIN KINASE UNC-51-RELATED"/>
    <property type="match status" value="1"/>
</dbReference>
<evidence type="ECO:0000256" key="14">
    <source>
        <dbReference type="ARBA" id="ARBA00030237"/>
    </source>
</evidence>
<dbReference type="InterPro" id="IPR045269">
    <property type="entry name" value="Atg1-like"/>
</dbReference>
<dbReference type="GO" id="GO:0015031">
    <property type="term" value="P:protein transport"/>
    <property type="evidence" value="ECO:0007669"/>
    <property type="project" value="UniProtKB-KW"/>
</dbReference>
<dbReference type="GO" id="GO:0005776">
    <property type="term" value="C:autophagosome"/>
    <property type="evidence" value="ECO:0007669"/>
    <property type="project" value="TreeGrafter"/>
</dbReference>
<evidence type="ECO:0000256" key="3">
    <source>
        <dbReference type="ARBA" id="ARBA00012513"/>
    </source>
</evidence>
<keyword evidence="11" id="KW-0653">Protein transport</keyword>
<dbReference type="PROSITE" id="PS50011">
    <property type="entry name" value="PROTEIN_KINASE_DOM"/>
    <property type="match status" value="1"/>
</dbReference>
<evidence type="ECO:0000313" key="22">
    <source>
        <dbReference type="Proteomes" id="UP000297716"/>
    </source>
</evidence>
<feature type="region of interest" description="Disordered" evidence="19">
    <location>
        <begin position="538"/>
        <end position="595"/>
    </location>
</feature>
<comment type="subcellular location">
    <subcellularLocation>
        <location evidence="1">Cytoplasm</location>
    </subcellularLocation>
    <subcellularLocation>
        <location evidence="2">Preautophagosomal structure membrane</location>
        <topology evidence="2">Peripheral membrane protein</topology>
    </subcellularLocation>
</comment>
<sequence length="972" mass="107679">MADARVSLRRMKTGDDVVGQFIIGSEIGKGSFAQVYMGKHKVSGAAVAIKSVELARLNKKLKENLHGEIKILKKLLHPHIVALHDCVESKTHINLIMEYCELGDLSLFIKKRDKLITHPATCDLARKYPSTPGSGLNEVVIRHFLKQLTSALQFLRESNLVHRDIKPQNLLLLPSVAYRESNRESRSILSGSRDSLIPAVGLQSLPMLKLADFGFARVLPATALAETLCGSPLYMAPEILRYERYDAKADLWSVGTVVFEMISGKPPFRASNHVELLRKIEGNNDNIRFPKEVQVTSELKALIRALLKRNPVERMSFENFFNHDVIADPIPGLVEDDRPRSQRLSSKDSRALSKTDGPRLEGRRLSTHHRYRTDTDILRQEIDQSSPREKSSKPPSFSTTPELENQHQLVQDIVPVSHVPHDDIASGLGIQRPQPVPSMSAPSKPALTDDRRKRGYSNVSVDRFLRDDKSAPSYANNSMGKGKEKYHSSTVDEREKVAHDIAFERDYVVVEKKHVEVNAFADELAAKGTQTHAIAHRSGQVVRRATQQGDPRSTTGAIPAQASNALQIAQGRQRPDTHHRGSYEKNLSGSPGSTTSVISKAIQDASLRLFGFRYPSHMLGKGASPPHMYNPFPTYPTPNTPTGLITDGRPGGPIDEDLRVAQCIEDFATRSDVVWGFAEVKYKQLVPLAPSTEEGLGGIAAEKMGSDDDDGLTIEAIIVLSEEALVLYVKALSLLAKSMDIASIWWARKAKSESTATQQHVISRDATSAQNLVTRVNSAVQWVRKRFNETLEKAEIVRLKLTEAQKQLPEDHLSHPTNNLVEAVVPGTPSTEGIVLTPGLSAEKLMFDRAIDMSRTAAINEIANEDLSGCELSYVTAIRMLEAVLDNDEDISSKRRPSGSPKAERDIQEAGSEINPDDQQAVHRMIHMITGRLATLRKKMQMIANASKAQQHNLTHKRSDDITPRSVPTHTL</sequence>
<dbReference type="EC" id="2.7.11.1" evidence="3"/>
<keyword evidence="22" id="KW-1185">Reference proteome</keyword>
<evidence type="ECO:0000256" key="2">
    <source>
        <dbReference type="ARBA" id="ARBA00004623"/>
    </source>
</evidence>
<evidence type="ECO:0000259" key="20">
    <source>
        <dbReference type="PROSITE" id="PS50011"/>
    </source>
</evidence>